<reference evidence="14 15" key="1">
    <citation type="submission" date="2021-01" db="EMBL/GenBank/DDBJ databases">
        <title>Whole genome shotgun sequence of Actinoplanes palleronii NBRC 14916.</title>
        <authorList>
            <person name="Komaki H."/>
            <person name="Tamura T."/>
        </authorList>
    </citation>
    <scope>NUCLEOTIDE SEQUENCE [LARGE SCALE GENOMIC DNA]</scope>
    <source>
        <strain evidence="14 15">NBRC 14916</strain>
    </source>
</reference>
<evidence type="ECO:0000256" key="2">
    <source>
        <dbReference type="ARBA" id="ARBA00011073"/>
    </source>
</evidence>
<keyword evidence="6 10" id="KW-0378">Hydrolase</keyword>
<dbReference type="InterPro" id="IPR050131">
    <property type="entry name" value="Peptidase_S8_subtilisin-like"/>
</dbReference>
<evidence type="ECO:0000256" key="4">
    <source>
        <dbReference type="ARBA" id="ARBA00022670"/>
    </source>
</evidence>
<feature type="signal peptide" evidence="12">
    <location>
        <begin position="1"/>
        <end position="41"/>
    </location>
</feature>
<dbReference type="PRINTS" id="PR00723">
    <property type="entry name" value="SUBTILISIN"/>
</dbReference>
<feature type="active site" description="Charge relay system" evidence="10">
    <location>
        <position position="279"/>
    </location>
</feature>
<keyword evidence="7 10" id="KW-0720">Serine protease</keyword>
<dbReference type="Proteomes" id="UP000624709">
    <property type="component" value="Unassembled WGS sequence"/>
</dbReference>
<dbReference type="Pfam" id="PF00082">
    <property type="entry name" value="Peptidase_S8"/>
    <property type="match status" value="1"/>
</dbReference>
<comment type="similarity">
    <text evidence="2 10">Belongs to the peptidase S8 family.</text>
</comment>
<evidence type="ECO:0000256" key="6">
    <source>
        <dbReference type="ARBA" id="ARBA00022801"/>
    </source>
</evidence>
<dbReference type="InterPro" id="IPR015500">
    <property type="entry name" value="Peptidase_S8_subtilisin-rel"/>
</dbReference>
<comment type="caution">
    <text evidence="14">The sequence shown here is derived from an EMBL/GenBank/DDBJ whole genome shotgun (WGS) entry which is preliminary data.</text>
</comment>
<dbReference type="InterPro" id="IPR023827">
    <property type="entry name" value="Peptidase_S8_Asp-AS"/>
</dbReference>
<evidence type="ECO:0000256" key="12">
    <source>
        <dbReference type="SAM" id="SignalP"/>
    </source>
</evidence>
<keyword evidence="15" id="KW-1185">Reference proteome</keyword>
<keyword evidence="9 11" id="KW-0472">Membrane</keyword>
<evidence type="ECO:0000256" key="3">
    <source>
        <dbReference type="ARBA" id="ARBA00022475"/>
    </source>
</evidence>
<dbReference type="RefSeq" id="WP_239164062.1">
    <property type="nucleotide sequence ID" value="NZ_BAAATY010000005.1"/>
</dbReference>
<feature type="active site" description="Charge relay system" evidence="10">
    <location>
        <position position="82"/>
    </location>
</feature>
<dbReference type="SUPFAM" id="SSF52743">
    <property type="entry name" value="Subtilisin-like"/>
    <property type="match status" value="1"/>
</dbReference>
<evidence type="ECO:0000259" key="13">
    <source>
        <dbReference type="Pfam" id="PF00082"/>
    </source>
</evidence>
<proteinExistence type="inferred from homology"/>
<accession>A0ABQ4B0Z2</accession>
<dbReference type="InterPro" id="IPR000209">
    <property type="entry name" value="Peptidase_S8/S53_dom"/>
</dbReference>
<dbReference type="InterPro" id="IPR023834">
    <property type="entry name" value="T7SS_pept_S8A_mycosin"/>
</dbReference>
<dbReference type="InterPro" id="IPR036852">
    <property type="entry name" value="Peptidase_S8/S53_dom_sf"/>
</dbReference>
<dbReference type="InterPro" id="IPR022398">
    <property type="entry name" value="Peptidase_S8_His-AS"/>
</dbReference>
<organism evidence="14 15">
    <name type="scientific">Actinoplanes palleronii</name>
    <dbReference type="NCBI Taxonomy" id="113570"/>
    <lineage>
        <taxon>Bacteria</taxon>
        <taxon>Bacillati</taxon>
        <taxon>Actinomycetota</taxon>
        <taxon>Actinomycetes</taxon>
        <taxon>Micromonosporales</taxon>
        <taxon>Micromonosporaceae</taxon>
        <taxon>Actinoplanes</taxon>
    </lineage>
</organism>
<evidence type="ECO:0000313" key="14">
    <source>
        <dbReference type="EMBL" id="GIE64338.1"/>
    </source>
</evidence>
<sequence length="400" mass="41221">MPNRPRTAPAHPRRTGRTARLLTAVLLAAAVPMVVAEPALAATCGPKGTAAPTTAPWAQTRLAPDAVWPLTRGLGTTVAVIDSGVAADHPALKGKVRNGKDFIQPALLGRCDQAGHGTMVAGIIAGRQTEGSAFSGIAPDALILPVRVLQTTDKNFDQQLPFRIAQAIRWAVDNGADVINLSLETVPTPQLAAAVNYAIAHRVVVVAAAGNQESGTQRNQPAYPAGYPVVLAVAGVDQQDKHVDTSISGDYIDVAAPGLQITAPAPGGGFTSEAEGGTSFAAAYVSGVAALVRSYYPDMPVDELLHRIVATADNPPEGLTPEAGAGVVNPYRAVTSVLGERENLPAAALPKPQNADDAMAGVRTAAEIAAIVAVVLAILILLARPIARRGKERGWRAGPS</sequence>
<evidence type="ECO:0000256" key="8">
    <source>
        <dbReference type="ARBA" id="ARBA00022989"/>
    </source>
</evidence>
<evidence type="ECO:0000256" key="5">
    <source>
        <dbReference type="ARBA" id="ARBA00022692"/>
    </source>
</evidence>
<evidence type="ECO:0000256" key="9">
    <source>
        <dbReference type="ARBA" id="ARBA00023136"/>
    </source>
</evidence>
<keyword evidence="12" id="KW-0732">Signal</keyword>
<evidence type="ECO:0000256" key="10">
    <source>
        <dbReference type="PROSITE-ProRule" id="PRU01240"/>
    </source>
</evidence>
<feature type="chain" id="PRO_5046065073" description="Peptidase S8/S53 domain-containing protein" evidence="12">
    <location>
        <begin position="42"/>
        <end position="400"/>
    </location>
</feature>
<protein>
    <recommendedName>
        <fullName evidence="13">Peptidase S8/S53 domain-containing protein</fullName>
    </recommendedName>
</protein>
<keyword evidence="8 11" id="KW-1133">Transmembrane helix</keyword>
<keyword evidence="5 11" id="KW-0812">Transmembrane</keyword>
<feature type="transmembrane region" description="Helical" evidence="11">
    <location>
        <begin position="368"/>
        <end position="387"/>
    </location>
</feature>
<dbReference type="PANTHER" id="PTHR43806">
    <property type="entry name" value="PEPTIDASE S8"/>
    <property type="match status" value="1"/>
</dbReference>
<keyword evidence="3" id="KW-1003">Cell membrane</keyword>
<evidence type="ECO:0000256" key="7">
    <source>
        <dbReference type="ARBA" id="ARBA00022825"/>
    </source>
</evidence>
<dbReference type="NCBIfam" id="TIGR03921">
    <property type="entry name" value="T7SS_mycosin"/>
    <property type="match status" value="1"/>
</dbReference>
<evidence type="ECO:0000256" key="1">
    <source>
        <dbReference type="ARBA" id="ARBA00004162"/>
    </source>
</evidence>
<keyword evidence="4 10" id="KW-0645">Protease</keyword>
<gene>
    <name evidence="14" type="ORF">Apa02nite_004460</name>
</gene>
<name>A0ABQ4B0Z2_9ACTN</name>
<evidence type="ECO:0000256" key="11">
    <source>
        <dbReference type="SAM" id="Phobius"/>
    </source>
</evidence>
<dbReference type="PANTHER" id="PTHR43806:SF11">
    <property type="entry name" value="CEREVISIN-RELATED"/>
    <property type="match status" value="1"/>
</dbReference>
<dbReference type="PROSITE" id="PS00137">
    <property type="entry name" value="SUBTILASE_HIS"/>
    <property type="match status" value="1"/>
</dbReference>
<dbReference type="EMBL" id="BOMS01000009">
    <property type="protein sequence ID" value="GIE64338.1"/>
    <property type="molecule type" value="Genomic_DNA"/>
</dbReference>
<dbReference type="Gene3D" id="3.40.50.200">
    <property type="entry name" value="Peptidase S8/S53 domain"/>
    <property type="match status" value="1"/>
</dbReference>
<dbReference type="PROSITE" id="PS51892">
    <property type="entry name" value="SUBTILASE"/>
    <property type="match status" value="1"/>
</dbReference>
<feature type="domain" description="Peptidase S8/S53" evidence="13">
    <location>
        <begin position="75"/>
        <end position="326"/>
    </location>
</feature>
<feature type="active site" description="Charge relay system" evidence="10">
    <location>
        <position position="116"/>
    </location>
</feature>
<comment type="subcellular location">
    <subcellularLocation>
        <location evidence="1">Cell membrane</location>
        <topology evidence="1">Single-pass membrane protein</topology>
    </subcellularLocation>
</comment>
<dbReference type="PROSITE" id="PS00136">
    <property type="entry name" value="SUBTILASE_ASP"/>
    <property type="match status" value="1"/>
</dbReference>
<evidence type="ECO:0000313" key="15">
    <source>
        <dbReference type="Proteomes" id="UP000624709"/>
    </source>
</evidence>